<organism evidence="10 11">
    <name type="scientific">Xyrichtys novacula</name>
    <name type="common">Pearly razorfish</name>
    <name type="synonym">Hemipteronotus novacula</name>
    <dbReference type="NCBI Taxonomy" id="13765"/>
    <lineage>
        <taxon>Eukaryota</taxon>
        <taxon>Metazoa</taxon>
        <taxon>Chordata</taxon>
        <taxon>Craniata</taxon>
        <taxon>Vertebrata</taxon>
        <taxon>Euteleostomi</taxon>
        <taxon>Actinopterygii</taxon>
        <taxon>Neopterygii</taxon>
        <taxon>Teleostei</taxon>
        <taxon>Neoteleostei</taxon>
        <taxon>Acanthomorphata</taxon>
        <taxon>Eupercaria</taxon>
        <taxon>Labriformes</taxon>
        <taxon>Labridae</taxon>
        <taxon>Xyrichtys</taxon>
    </lineage>
</organism>
<dbReference type="GO" id="GO:0061617">
    <property type="term" value="C:MICOS complex"/>
    <property type="evidence" value="ECO:0007669"/>
    <property type="project" value="UniProtKB-UniRule"/>
</dbReference>
<feature type="compositionally biased region" description="Acidic residues" evidence="8">
    <location>
        <begin position="566"/>
        <end position="576"/>
    </location>
</feature>
<dbReference type="AlphaFoldDB" id="A0AAV1FAC4"/>
<evidence type="ECO:0000313" key="10">
    <source>
        <dbReference type="EMBL" id="CAJ1058266.1"/>
    </source>
</evidence>
<dbReference type="EMBL" id="OY660869">
    <property type="protein sequence ID" value="CAJ1058266.1"/>
    <property type="molecule type" value="Genomic_DNA"/>
</dbReference>
<evidence type="ECO:0000256" key="7">
    <source>
        <dbReference type="RuleBase" id="RU363021"/>
    </source>
</evidence>
<keyword evidence="5 7" id="KW-0496">Mitochondrion</keyword>
<keyword evidence="11" id="KW-1185">Reference proteome</keyword>
<keyword evidence="9" id="KW-0732">Signal</keyword>
<feature type="region of interest" description="Disordered" evidence="8">
    <location>
        <begin position="192"/>
        <end position="227"/>
    </location>
</feature>
<feature type="transmembrane region" description="Helical" evidence="7">
    <location>
        <begin position="110"/>
        <end position="128"/>
    </location>
</feature>
<feature type="chain" id="PRO_5043516513" description="MICOS complex subunit" evidence="9">
    <location>
        <begin position="16"/>
        <end position="576"/>
    </location>
</feature>
<keyword evidence="4 7" id="KW-1133">Transmembrane helix</keyword>
<evidence type="ECO:0000256" key="3">
    <source>
        <dbReference type="ARBA" id="ARBA00022692"/>
    </source>
</evidence>
<feature type="compositionally biased region" description="Low complexity" evidence="8">
    <location>
        <begin position="323"/>
        <end position="389"/>
    </location>
</feature>
<evidence type="ECO:0000313" key="11">
    <source>
        <dbReference type="Proteomes" id="UP001178508"/>
    </source>
</evidence>
<evidence type="ECO:0000256" key="5">
    <source>
        <dbReference type="ARBA" id="ARBA00023128"/>
    </source>
</evidence>
<dbReference type="GO" id="GO:0042407">
    <property type="term" value="P:cristae formation"/>
    <property type="evidence" value="ECO:0007669"/>
    <property type="project" value="InterPro"/>
</dbReference>
<keyword evidence="3 7" id="KW-0812">Transmembrane</keyword>
<dbReference type="InterPro" id="IPR019166">
    <property type="entry name" value="MIC26/MIC27"/>
</dbReference>
<evidence type="ECO:0000256" key="4">
    <source>
        <dbReference type="ARBA" id="ARBA00022989"/>
    </source>
</evidence>
<dbReference type="InterPro" id="IPR033182">
    <property type="entry name" value="MIC26/MIC27_animal"/>
</dbReference>
<dbReference type="Proteomes" id="UP001178508">
    <property type="component" value="Chromosome 6"/>
</dbReference>
<evidence type="ECO:0000256" key="1">
    <source>
        <dbReference type="ARBA" id="ARBA00004325"/>
    </source>
</evidence>
<feature type="compositionally biased region" description="Low complexity" evidence="8">
    <location>
        <begin position="504"/>
        <end position="538"/>
    </location>
</feature>
<comment type="similarity">
    <text evidence="2">Belongs to the apolipoprotein O/MICOS complex subunit Mic27 family.</text>
</comment>
<evidence type="ECO:0000256" key="9">
    <source>
        <dbReference type="SAM" id="SignalP"/>
    </source>
</evidence>
<sequence>MAAKVALVAVPTVLGIASIRVYTVSEASTDGLVTREKLNIYTPLPQSAPAQFVPEEPGLIQSGFTTTREGILPVAQAVKGAYVSVKTGTINLYHAGEDVYYYLKDPPPGFLPRFGTITMAGLLGMFLARKGSRFKRVAVPMGLMSAGASVCYPAQAVAVLKVTSKKVYAAGQWSGAAVSSLFTSKPKEPVAKEVAASQPEAAPVPNPESAVVTEPPESNPVLSSSIPEKEAVSAEPVPISEDPIVAVVTDKESSVTLPEISPDQTSTEANTDPVVHSVPVETETTITSEEMPAPVESEPAGTKQVAEDASTDVSSAEPTPSLESAPVEAASVEASPVESAPVEAASVEAAPVESASVEAAPVESASVEAPPVESASVEAAPVEASPVESDPVEATPVESAPVEATPVESAPVEAAPVESAPVEAAPVESAPVEAAPVESAPVEAAPVEAAPVESAPVEAAPVESAPVESAQVEAAVVEPSPVESAPSQPDTVEAVPIDSVPTSEELPAPEAADAPLVPAVEPSDPTAAAEDTPTASSPLQPTVENNQGGSGFKPDPALMDFGQSSPEDDDLYSTRS</sequence>
<feature type="compositionally biased region" description="Polar residues" evidence="8">
    <location>
        <begin position="311"/>
        <end position="322"/>
    </location>
</feature>
<dbReference type="Pfam" id="PF09769">
    <property type="entry name" value="ApoO"/>
    <property type="match status" value="1"/>
</dbReference>
<feature type="signal peptide" evidence="9">
    <location>
        <begin position="1"/>
        <end position="15"/>
    </location>
</feature>
<evidence type="ECO:0000256" key="6">
    <source>
        <dbReference type="ARBA" id="ARBA00023136"/>
    </source>
</evidence>
<evidence type="ECO:0000256" key="8">
    <source>
        <dbReference type="SAM" id="MobiDB-lite"/>
    </source>
</evidence>
<reference evidence="10" key="1">
    <citation type="submission" date="2023-08" db="EMBL/GenBank/DDBJ databases">
        <authorList>
            <person name="Alioto T."/>
            <person name="Alioto T."/>
            <person name="Gomez Garrido J."/>
        </authorList>
    </citation>
    <scope>NUCLEOTIDE SEQUENCE</scope>
</reference>
<keyword evidence="6 7" id="KW-0472">Membrane</keyword>
<feature type="compositionally biased region" description="Low complexity" evidence="8">
    <location>
        <begin position="400"/>
        <end position="489"/>
    </location>
</feature>
<accession>A0AAV1FAC4</accession>
<name>A0AAV1FAC4_XYRNO</name>
<comment type="function">
    <text evidence="7">Component of the MICOS complex, a large protein complex of the mitochondrial inner membrane that plays crucial roles in the maintenance of crista junctions, inner membrane architecture, and formation of contact sites to the outer membrane.</text>
</comment>
<protein>
    <recommendedName>
        <fullName evidence="7">MICOS complex subunit</fullName>
    </recommendedName>
</protein>
<keyword evidence="7" id="KW-0999">Mitochondrion inner membrane</keyword>
<dbReference type="PANTHER" id="PTHR14564">
    <property type="entry name" value="MICOS COMPLEX SUBUNIT MIC26 / MIC27 FAMILY MEMBER"/>
    <property type="match status" value="1"/>
</dbReference>
<feature type="region of interest" description="Disordered" evidence="8">
    <location>
        <begin position="253"/>
        <end position="576"/>
    </location>
</feature>
<gene>
    <name evidence="10" type="ORF">XNOV1_A020179</name>
</gene>
<comment type="subunit">
    <text evidence="7">Component of the mitochondrial contact site and cristae organizing system (MICOS) complex.</text>
</comment>
<comment type="subcellular location">
    <subcellularLocation>
        <location evidence="7">Mitochondrion inner membrane</location>
    </subcellularLocation>
    <subcellularLocation>
        <location evidence="1">Mitochondrion membrane</location>
    </subcellularLocation>
</comment>
<proteinExistence type="inferred from homology"/>
<evidence type="ECO:0000256" key="2">
    <source>
        <dbReference type="ARBA" id="ARBA00010904"/>
    </source>
</evidence>